<dbReference type="EMBL" id="CSTD01000001">
    <property type="protein sequence ID" value="CPR07756.1"/>
    <property type="molecule type" value="Genomic_DNA"/>
</dbReference>
<protein>
    <submittedName>
        <fullName evidence="1">Uncharacterized protein</fullName>
    </submittedName>
</protein>
<proteinExistence type="predicted"/>
<name>A0A0U0W685_MYCBE</name>
<organism evidence="1 2">
    <name type="scientific">Mycobacterium bohemicum DSM 44277</name>
    <dbReference type="NCBI Taxonomy" id="1236609"/>
    <lineage>
        <taxon>Bacteria</taxon>
        <taxon>Bacillati</taxon>
        <taxon>Actinomycetota</taxon>
        <taxon>Actinomycetes</taxon>
        <taxon>Mycobacteriales</taxon>
        <taxon>Mycobacteriaceae</taxon>
        <taxon>Mycobacterium</taxon>
    </lineage>
</organism>
<dbReference type="Proteomes" id="UP000198875">
    <property type="component" value="Unassembled WGS sequence"/>
</dbReference>
<evidence type="ECO:0000313" key="1">
    <source>
        <dbReference type="EMBL" id="CPR07756.1"/>
    </source>
</evidence>
<sequence length="116" mass="11540">MSLLNAPPESTNTSTGALPACAAAKSSIVLTALPARVQSAGVLNCPPIIITVGSFGGGLSPASGWCPQVNHAGGRYTSSPRCLKCDASEGILTATTLPCGGRVRFAAIAVTVAWSA</sequence>
<reference evidence="1 2" key="1">
    <citation type="submission" date="2015-03" db="EMBL/GenBank/DDBJ databases">
        <authorList>
            <person name="Murphy D."/>
        </authorList>
    </citation>
    <scope>NUCLEOTIDE SEQUENCE [LARGE SCALE GENOMIC DNA]</scope>
    <source>
        <strain evidence="1 2">DSM 44277</strain>
    </source>
</reference>
<dbReference type="AlphaFoldDB" id="A0A0U0W685"/>
<gene>
    <name evidence="1" type="ORF">BN971_01093</name>
</gene>
<evidence type="ECO:0000313" key="2">
    <source>
        <dbReference type="Proteomes" id="UP000198875"/>
    </source>
</evidence>
<accession>A0A0U0W685</accession>